<sequence>MTLPSIAVIGAGGHGLWHRRRIAARADRIRLAGLCDVAPVRAEPDAPIPDGTPVFSDHRELLESIRPDIVVVCTPPHTHLAIAADALRAGADLLLEKPPVTSLAEHRELAGLLAGTGRACQVNFQALGSPVPELLRAAVADGGLGEIRSIGVAGAWRRPDEYYRRSPWAGRSTMDGRPALDGALANPFAHAVMQALAVGEAVAGPGLPVGVEVERYRAREIEVDDTACLRLTLRGGPTITVAVTLCGEEAKIEGGITVRGTGGEAFYEYPTDRLALPGRPAATVAGRVDLLDDLLDHRANGTALRAPFARTEPFTAVIESVVAAPVVRIPDGYVRRDGPYVTVDGVNSVVEAAAANAALFSELPAPWAIR</sequence>
<accession>A0A841FLC8</accession>
<dbReference type="PANTHER" id="PTHR43818">
    <property type="entry name" value="BCDNA.GH03377"/>
    <property type="match status" value="1"/>
</dbReference>
<dbReference type="GO" id="GO:0000166">
    <property type="term" value="F:nucleotide binding"/>
    <property type="evidence" value="ECO:0007669"/>
    <property type="project" value="InterPro"/>
</dbReference>
<dbReference type="Proteomes" id="UP000548476">
    <property type="component" value="Unassembled WGS sequence"/>
</dbReference>
<keyword evidence="5" id="KW-1185">Reference proteome</keyword>
<dbReference type="InterPro" id="IPR036291">
    <property type="entry name" value="NAD(P)-bd_dom_sf"/>
</dbReference>
<evidence type="ECO:0000259" key="3">
    <source>
        <dbReference type="Pfam" id="PF22725"/>
    </source>
</evidence>
<evidence type="ECO:0000259" key="2">
    <source>
        <dbReference type="Pfam" id="PF01408"/>
    </source>
</evidence>
<evidence type="ECO:0000313" key="4">
    <source>
        <dbReference type="EMBL" id="MBB6034352.1"/>
    </source>
</evidence>
<organism evidence="4 5">
    <name type="scientific">Phytomonospora endophytica</name>
    <dbReference type="NCBI Taxonomy" id="714109"/>
    <lineage>
        <taxon>Bacteria</taxon>
        <taxon>Bacillati</taxon>
        <taxon>Actinomycetota</taxon>
        <taxon>Actinomycetes</taxon>
        <taxon>Micromonosporales</taxon>
        <taxon>Micromonosporaceae</taxon>
        <taxon>Phytomonospora</taxon>
    </lineage>
</organism>
<dbReference type="SUPFAM" id="SSF55347">
    <property type="entry name" value="Glyceraldehyde-3-phosphate dehydrogenase-like, C-terminal domain"/>
    <property type="match status" value="1"/>
</dbReference>
<proteinExistence type="predicted"/>
<evidence type="ECO:0000256" key="1">
    <source>
        <dbReference type="ARBA" id="ARBA00023002"/>
    </source>
</evidence>
<dbReference type="AlphaFoldDB" id="A0A841FLC8"/>
<dbReference type="Gene3D" id="3.40.50.720">
    <property type="entry name" value="NAD(P)-binding Rossmann-like Domain"/>
    <property type="match status" value="1"/>
</dbReference>
<evidence type="ECO:0000313" key="5">
    <source>
        <dbReference type="Proteomes" id="UP000548476"/>
    </source>
</evidence>
<gene>
    <name evidence="4" type="ORF">HNR73_002202</name>
</gene>
<reference evidence="4 5" key="1">
    <citation type="submission" date="2020-08" db="EMBL/GenBank/DDBJ databases">
        <title>Genomic Encyclopedia of Type Strains, Phase IV (KMG-IV): sequencing the most valuable type-strain genomes for metagenomic binning, comparative biology and taxonomic classification.</title>
        <authorList>
            <person name="Goeker M."/>
        </authorList>
    </citation>
    <scope>NUCLEOTIDE SEQUENCE [LARGE SCALE GENOMIC DNA]</scope>
    <source>
        <strain evidence="4 5">YIM 65646</strain>
    </source>
</reference>
<dbReference type="PANTHER" id="PTHR43818:SF11">
    <property type="entry name" value="BCDNA.GH03377"/>
    <property type="match status" value="1"/>
</dbReference>
<dbReference type="RefSeq" id="WP_184787213.1">
    <property type="nucleotide sequence ID" value="NZ_BONT01000045.1"/>
</dbReference>
<dbReference type="SUPFAM" id="SSF51735">
    <property type="entry name" value="NAD(P)-binding Rossmann-fold domains"/>
    <property type="match status" value="1"/>
</dbReference>
<dbReference type="GO" id="GO:0016491">
    <property type="term" value="F:oxidoreductase activity"/>
    <property type="evidence" value="ECO:0007669"/>
    <property type="project" value="UniProtKB-KW"/>
</dbReference>
<name>A0A841FLC8_9ACTN</name>
<comment type="caution">
    <text evidence="4">The sequence shown here is derived from an EMBL/GenBank/DDBJ whole genome shotgun (WGS) entry which is preliminary data.</text>
</comment>
<dbReference type="InterPro" id="IPR055170">
    <property type="entry name" value="GFO_IDH_MocA-like_dom"/>
</dbReference>
<dbReference type="Gene3D" id="3.30.360.10">
    <property type="entry name" value="Dihydrodipicolinate Reductase, domain 2"/>
    <property type="match status" value="1"/>
</dbReference>
<feature type="domain" description="GFO/IDH/MocA-like oxidoreductase" evidence="3">
    <location>
        <begin position="135"/>
        <end position="264"/>
    </location>
</feature>
<protein>
    <submittedName>
        <fullName evidence="4">Putative dehydrogenase</fullName>
    </submittedName>
</protein>
<dbReference type="InterPro" id="IPR000683">
    <property type="entry name" value="Gfo/Idh/MocA-like_OxRdtase_N"/>
</dbReference>
<dbReference type="InterPro" id="IPR050463">
    <property type="entry name" value="Gfo/Idh/MocA_oxidrdct_glycsds"/>
</dbReference>
<dbReference type="Pfam" id="PF01408">
    <property type="entry name" value="GFO_IDH_MocA"/>
    <property type="match status" value="1"/>
</dbReference>
<feature type="domain" description="Gfo/Idh/MocA-like oxidoreductase N-terminal" evidence="2">
    <location>
        <begin position="6"/>
        <end position="124"/>
    </location>
</feature>
<keyword evidence="1" id="KW-0560">Oxidoreductase</keyword>
<dbReference type="EMBL" id="JACHGT010000004">
    <property type="protein sequence ID" value="MBB6034352.1"/>
    <property type="molecule type" value="Genomic_DNA"/>
</dbReference>
<dbReference type="Pfam" id="PF22725">
    <property type="entry name" value="GFO_IDH_MocA_C3"/>
    <property type="match status" value="1"/>
</dbReference>